<feature type="transmembrane region" description="Helical" evidence="1">
    <location>
        <begin position="133"/>
        <end position="156"/>
    </location>
</feature>
<keyword evidence="1" id="KW-0472">Membrane</keyword>
<protein>
    <submittedName>
        <fullName evidence="2">Uncharacterized protein</fullName>
    </submittedName>
</protein>
<keyword evidence="1" id="KW-0812">Transmembrane</keyword>
<evidence type="ECO:0000256" key="1">
    <source>
        <dbReference type="SAM" id="Phobius"/>
    </source>
</evidence>
<dbReference type="Proteomes" id="UP000767334">
    <property type="component" value="Unassembled WGS sequence"/>
</dbReference>
<name>A0ABS2FCL7_9CLOT</name>
<feature type="transmembrane region" description="Helical" evidence="1">
    <location>
        <begin position="45"/>
        <end position="65"/>
    </location>
</feature>
<keyword evidence="1" id="KW-1133">Transmembrane helix</keyword>
<dbReference type="RefSeq" id="WP_148321827.1">
    <property type="nucleotide sequence ID" value="NZ_JACJLL010000001.1"/>
</dbReference>
<comment type="caution">
    <text evidence="2">The sequence shown here is derived from an EMBL/GenBank/DDBJ whole genome shotgun (WGS) entry which is preliminary data.</text>
</comment>
<evidence type="ECO:0000313" key="3">
    <source>
        <dbReference type="Proteomes" id="UP000767334"/>
    </source>
</evidence>
<feature type="transmembrane region" description="Helical" evidence="1">
    <location>
        <begin position="85"/>
        <end position="103"/>
    </location>
</feature>
<proteinExistence type="predicted"/>
<sequence length="165" mass="18566">MSSRKKQIRYIPGLRNYKSRKHKANNYKKTHGYNLRNNYSKKNNILSRVLIILGIIVMVIGIINIFKYTIVYSPLKFFGASKGGVSFAASTILLFIGMIIIVFKRKHILGAILIFVGIISIVLSIFLSLKMSLLPISLLKAILIFGAIFVGAAFIVKGMLEFIRK</sequence>
<organism evidence="2 3">
    <name type="scientific">Clostridium saudiense</name>
    <dbReference type="NCBI Taxonomy" id="1414720"/>
    <lineage>
        <taxon>Bacteria</taxon>
        <taxon>Bacillati</taxon>
        <taxon>Bacillota</taxon>
        <taxon>Clostridia</taxon>
        <taxon>Eubacteriales</taxon>
        <taxon>Clostridiaceae</taxon>
        <taxon>Clostridium</taxon>
    </lineage>
</organism>
<feature type="transmembrane region" description="Helical" evidence="1">
    <location>
        <begin position="108"/>
        <end position="127"/>
    </location>
</feature>
<reference evidence="2 3" key="1">
    <citation type="journal article" date="2021" name="Sci. Rep.">
        <title>The distribution of antibiotic resistance genes in chicken gut microbiota commensals.</title>
        <authorList>
            <person name="Juricova H."/>
            <person name="Matiasovicova J."/>
            <person name="Kubasova T."/>
            <person name="Cejkova D."/>
            <person name="Rychlik I."/>
        </authorList>
    </citation>
    <scope>NUCLEOTIDE SEQUENCE [LARGE SCALE GENOMIC DNA]</scope>
    <source>
        <strain evidence="2 3">An435</strain>
    </source>
</reference>
<gene>
    <name evidence="2" type="ORF">H6A19_00020</name>
</gene>
<keyword evidence="3" id="KW-1185">Reference proteome</keyword>
<evidence type="ECO:0000313" key="2">
    <source>
        <dbReference type="EMBL" id="MBM6817736.1"/>
    </source>
</evidence>
<dbReference type="EMBL" id="JACJLL010000001">
    <property type="protein sequence ID" value="MBM6817736.1"/>
    <property type="molecule type" value="Genomic_DNA"/>
</dbReference>
<accession>A0ABS2FCL7</accession>